<protein>
    <submittedName>
        <fullName evidence="1">Uncharacterized protein</fullName>
    </submittedName>
</protein>
<evidence type="ECO:0000313" key="2">
    <source>
        <dbReference type="Proteomes" id="UP000005938"/>
    </source>
</evidence>
<dbReference type="EMBL" id="AJJU01000002">
    <property type="protein sequence ID" value="EID76693.1"/>
    <property type="molecule type" value="Genomic_DNA"/>
</dbReference>
<name>I0WJX7_9FLAO</name>
<sequence>MKFWFFIGCFCCITVGSSQDKAAIRKAFSIYKEAILTNDGEKAYSIVNQNTKDFYTNALQAALHSDSVEIASFGFMKQLITLSVRHRIPNNTASKMTGKQLFIHTINKGWINKDEVAGIEIADIESEGKYAIIQMKQNNEELPYFFHFENEKGIWKFDLTAIMDTTDRSMEMIIKNSKTTTGQFVTKALEQVSGKKTDASIWHPKP</sequence>
<organism evidence="1 2">
    <name type="scientific">Imtechella halotolerans K1</name>
    <dbReference type="NCBI Taxonomy" id="946077"/>
    <lineage>
        <taxon>Bacteria</taxon>
        <taxon>Pseudomonadati</taxon>
        <taxon>Bacteroidota</taxon>
        <taxon>Flavobacteriia</taxon>
        <taxon>Flavobacteriales</taxon>
        <taxon>Flavobacteriaceae</taxon>
        <taxon>Imtechella</taxon>
    </lineage>
</organism>
<dbReference type="OrthoDB" id="1121445at2"/>
<dbReference type="eggNOG" id="ENOG5032Y5N">
    <property type="taxonomic scope" value="Bacteria"/>
</dbReference>
<dbReference type="STRING" id="946077.W5A_01680"/>
<gene>
    <name evidence="1" type="ORF">W5A_01680</name>
</gene>
<dbReference type="AlphaFoldDB" id="I0WJX7"/>
<dbReference type="Proteomes" id="UP000005938">
    <property type="component" value="Unassembled WGS sequence"/>
</dbReference>
<accession>I0WJX7</accession>
<evidence type="ECO:0000313" key="1">
    <source>
        <dbReference type="EMBL" id="EID76693.1"/>
    </source>
</evidence>
<dbReference type="RefSeq" id="WP_008236744.1">
    <property type="nucleotide sequence ID" value="NZ_AJJU01000002.1"/>
</dbReference>
<reference evidence="1 2" key="1">
    <citation type="journal article" date="2012" name="J. Bacteriol.">
        <title>Genome Sequence of the Halotolerant Bacterium Imtechella halotolerans K1T.</title>
        <authorList>
            <person name="Kumar S."/>
            <person name="Vikram S."/>
            <person name="Subramanian S."/>
            <person name="Raghava G.P."/>
            <person name="Pinnaka A.K."/>
        </authorList>
    </citation>
    <scope>NUCLEOTIDE SEQUENCE [LARGE SCALE GENOMIC DNA]</scope>
    <source>
        <strain evidence="1 2">K1</strain>
    </source>
</reference>
<keyword evidence="2" id="KW-1185">Reference proteome</keyword>
<proteinExistence type="predicted"/>
<comment type="caution">
    <text evidence="1">The sequence shown here is derived from an EMBL/GenBank/DDBJ whole genome shotgun (WGS) entry which is preliminary data.</text>
</comment>